<feature type="transmembrane region" description="Helical" evidence="7">
    <location>
        <begin position="478"/>
        <end position="504"/>
    </location>
</feature>
<evidence type="ECO:0000313" key="10">
    <source>
        <dbReference type="Proteomes" id="UP001174909"/>
    </source>
</evidence>
<feature type="transmembrane region" description="Helical" evidence="7">
    <location>
        <begin position="154"/>
        <end position="177"/>
    </location>
</feature>
<feature type="transmembrane region" description="Helical" evidence="7">
    <location>
        <begin position="429"/>
        <end position="457"/>
    </location>
</feature>
<dbReference type="InterPro" id="IPR008795">
    <property type="entry name" value="Prominin"/>
</dbReference>
<name>A0AA35R0R2_GEOBA</name>
<dbReference type="PANTHER" id="PTHR22730">
    <property type="entry name" value="PROMININ PROM PROTEIN"/>
    <property type="match status" value="1"/>
</dbReference>
<dbReference type="Proteomes" id="UP001174909">
    <property type="component" value="Unassembled WGS sequence"/>
</dbReference>
<sequence>MIGSVSVAILLLVATVGAAESPSIPFSPIPTVPEPASTPRDTSHGLAGFYSLARGIVDTIRPGNLPHDTVGDLAATVSDHVGLDWGIPPPDTDTRALVNEFLRWLAPAIAAMVLGVLLAVLVPVVGCCTLCCRACGRCGAKSRMYRKKNQNVKCLILTSIFLVTTSMIFVGATIGAVSAKHVTESLGELESTVNTALTDVGNYLDGGAQQVFFVADDQFGVFEAHVLNDIDHIGEWFESSIGSDFQSSALTIINQASSLLSKLREIDALVVSGNTLVGELRSTTQALISQISTLRGDMDTLRVDCLADGLGSVCDSLSSTHFAVTVNFTNIEDIEFNEDVNFTSIKEEIDIANDMFQNMAEFIDSEAKDYGLSQKAEEEFSSTHSTLEYDYLNAVNETIRNIVSSGGHIDNARDEVHDALKYLDKYEAVWNGVGILLACLFFLIVVVFVVGSFCGSFGYSREAQPNSRSSVSNCGGRCILGGIFIGVVSSPVLLMTATVSFGLATGVQKLCEDLQPPNYPVLRE</sequence>
<organism evidence="9 10">
    <name type="scientific">Geodia barretti</name>
    <name type="common">Barrett's horny sponge</name>
    <dbReference type="NCBI Taxonomy" id="519541"/>
    <lineage>
        <taxon>Eukaryota</taxon>
        <taxon>Metazoa</taxon>
        <taxon>Porifera</taxon>
        <taxon>Demospongiae</taxon>
        <taxon>Heteroscleromorpha</taxon>
        <taxon>Tetractinellida</taxon>
        <taxon>Astrophorina</taxon>
        <taxon>Geodiidae</taxon>
        <taxon>Geodia</taxon>
    </lineage>
</organism>
<evidence type="ECO:0000256" key="3">
    <source>
        <dbReference type="ARBA" id="ARBA00022692"/>
    </source>
</evidence>
<accession>A0AA35R0R2</accession>
<feature type="signal peptide" evidence="8">
    <location>
        <begin position="1"/>
        <end position="18"/>
    </location>
</feature>
<comment type="similarity">
    <text evidence="2">Belongs to the prominin family.</text>
</comment>
<keyword evidence="6" id="KW-0325">Glycoprotein</keyword>
<comment type="caution">
    <text evidence="9">The sequence shown here is derived from an EMBL/GenBank/DDBJ whole genome shotgun (WGS) entry which is preliminary data.</text>
</comment>
<dbReference type="PANTHER" id="PTHR22730:SF1">
    <property type="entry name" value="PROMININ-LIKE PROTEIN"/>
    <property type="match status" value="1"/>
</dbReference>
<evidence type="ECO:0000256" key="4">
    <source>
        <dbReference type="ARBA" id="ARBA00022989"/>
    </source>
</evidence>
<evidence type="ECO:0000256" key="1">
    <source>
        <dbReference type="ARBA" id="ARBA00004141"/>
    </source>
</evidence>
<keyword evidence="3 7" id="KW-0812">Transmembrane</keyword>
<evidence type="ECO:0000256" key="2">
    <source>
        <dbReference type="ARBA" id="ARBA00006058"/>
    </source>
</evidence>
<evidence type="ECO:0000256" key="7">
    <source>
        <dbReference type="SAM" id="Phobius"/>
    </source>
</evidence>
<evidence type="ECO:0000313" key="9">
    <source>
        <dbReference type="EMBL" id="CAI7999634.1"/>
    </source>
</evidence>
<dbReference type="Pfam" id="PF05478">
    <property type="entry name" value="Prominin"/>
    <property type="match status" value="1"/>
</dbReference>
<evidence type="ECO:0000256" key="6">
    <source>
        <dbReference type="ARBA" id="ARBA00023180"/>
    </source>
</evidence>
<feature type="chain" id="PRO_5041358262" evidence="8">
    <location>
        <begin position="19"/>
        <end position="524"/>
    </location>
</feature>
<keyword evidence="5 7" id="KW-0472">Membrane</keyword>
<dbReference type="AlphaFoldDB" id="A0AA35R0R2"/>
<protein>
    <submittedName>
        <fullName evidence="9">Prominin-1</fullName>
    </submittedName>
</protein>
<feature type="transmembrane region" description="Helical" evidence="7">
    <location>
        <begin position="104"/>
        <end position="133"/>
    </location>
</feature>
<keyword evidence="10" id="KW-1185">Reference proteome</keyword>
<comment type="subcellular location">
    <subcellularLocation>
        <location evidence="1">Membrane</location>
        <topology evidence="1">Multi-pass membrane protein</topology>
    </subcellularLocation>
</comment>
<gene>
    <name evidence="9" type="ORF">GBAR_LOCUS2754</name>
</gene>
<keyword evidence="4 7" id="KW-1133">Transmembrane helix</keyword>
<dbReference type="GO" id="GO:0016020">
    <property type="term" value="C:membrane"/>
    <property type="evidence" value="ECO:0007669"/>
    <property type="project" value="UniProtKB-SubCell"/>
</dbReference>
<dbReference type="EMBL" id="CASHTH010000381">
    <property type="protein sequence ID" value="CAI7999634.1"/>
    <property type="molecule type" value="Genomic_DNA"/>
</dbReference>
<evidence type="ECO:0000256" key="8">
    <source>
        <dbReference type="SAM" id="SignalP"/>
    </source>
</evidence>
<reference evidence="9" key="1">
    <citation type="submission" date="2023-03" db="EMBL/GenBank/DDBJ databases">
        <authorList>
            <person name="Steffen K."/>
            <person name="Cardenas P."/>
        </authorList>
    </citation>
    <scope>NUCLEOTIDE SEQUENCE</scope>
</reference>
<keyword evidence="8" id="KW-0732">Signal</keyword>
<feature type="non-terminal residue" evidence="9">
    <location>
        <position position="1"/>
    </location>
</feature>
<proteinExistence type="inferred from homology"/>
<evidence type="ECO:0000256" key="5">
    <source>
        <dbReference type="ARBA" id="ARBA00023136"/>
    </source>
</evidence>